<name>A0AAD3S4J3_NEPGR</name>
<dbReference type="EMBL" id="BSYO01000005">
    <property type="protein sequence ID" value="GMH04270.1"/>
    <property type="molecule type" value="Genomic_DNA"/>
</dbReference>
<accession>A0AAD3S4J3</accession>
<organism evidence="2 3">
    <name type="scientific">Nepenthes gracilis</name>
    <name type="common">Slender pitcher plant</name>
    <dbReference type="NCBI Taxonomy" id="150966"/>
    <lineage>
        <taxon>Eukaryota</taxon>
        <taxon>Viridiplantae</taxon>
        <taxon>Streptophyta</taxon>
        <taxon>Embryophyta</taxon>
        <taxon>Tracheophyta</taxon>
        <taxon>Spermatophyta</taxon>
        <taxon>Magnoliopsida</taxon>
        <taxon>eudicotyledons</taxon>
        <taxon>Gunneridae</taxon>
        <taxon>Pentapetalae</taxon>
        <taxon>Caryophyllales</taxon>
        <taxon>Nepenthaceae</taxon>
        <taxon>Nepenthes</taxon>
    </lineage>
</organism>
<evidence type="ECO:0000313" key="3">
    <source>
        <dbReference type="Proteomes" id="UP001279734"/>
    </source>
</evidence>
<dbReference type="AlphaFoldDB" id="A0AAD3S4J3"/>
<feature type="region of interest" description="Disordered" evidence="1">
    <location>
        <begin position="68"/>
        <end position="87"/>
    </location>
</feature>
<feature type="compositionally biased region" description="Polar residues" evidence="1">
    <location>
        <begin position="73"/>
        <end position="87"/>
    </location>
</feature>
<sequence length="235" mass="26018">MNTPVGLHSMFFSSLKQVEKRLKLEKLSCSISPPSPCPFLSSSPPPLLPIEIDCVSTESLSSSIHLHVDDQPNKSTSLQDSEPPSEFLSNSCEFLPSHEDPLSQTHQSLPGIIDQFENDIDDIDLLMQLLGMPDFKEGKSNQCTDDDCENCYCCGGFYEKIVGMKAPKCGKEVQRLEGWIRYFGSCGGKEKEEPLRLAHLLLGKASFLSRSDGGFEGLQFPSTVEEFLQNDPPPD</sequence>
<gene>
    <name evidence="2" type="ORF">Nepgr_006109</name>
</gene>
<protein>
    <submittedName>
        <fullName evidence="2">Uncharacterized protein</fullName>
    </submittedName>
</protein>
<evidence type="ECO:0000313" key="2">
    <source>
        <dbReference type="EMBL" id="GMH04270.1"/>
    </source>
</evidence>
<reference evidence="2" key="1">
    <citation type="submission" date="2023-05" db="EMBL/GenBank/DDBJ databases">
        <title>Nepenthes gracilis genome sequencing.</title>
        <authorList>
            <person name="Fukushima K."/>
        </authorList>
    </citation>
    <scope>NUCLEOTIDE SEQUENCE</scope>
    <source>
        <strain evidence="2">SING2019-196</strain>
    </source>
</reference>
<proteinExistence type="predicted"/>
<comment type="caution">
    <text evidence="2">The sequence shown here is derived from an EMBL/GenBank/DDBJ whole genome shotgun (WGS) entry which is preliminary data.</text>
</comment>
<evidence type="ECO:0000256" key="1">
    <source>
        <dbReference type="SAM" id="MobiDB-lite"/>
    </source>
</evidence>
<keyword evidence="3" id="KW-1185">Reference proteome</keyword>
<dbReference type="Proteomes" id="UP001279734">
    <property type="component" value="Unassembled WGS sequence"/>
</dbReference>